<evidence type="ECO:0000313" key="16">
    <source>
        <dbReference type="Proteomes" id="UP000238634"/>
    </source>
</evidence>
<keyword evidence="8" id="KW-0249">Electron transport</keyword>
<dbReference type="SUPFAM" id="SSF46626">
    <property type="entry name" value="Cytochrome c"/>
    <property type="match status" value="1"/>
</dbReference>
<dbReference type="EMBL" id="PVWG01000020">
    <property type="protein sequence ID" value="PSB18147.1"/>
    <property type="molecule type" value="Genomic_DNA"/>
</dbReference>
<dbReference type="GO" id="GO:0022904">
    <property type="term" value="P:respiratory electron transport chain"/>
    <property type="evidence" value="ECO:0007669"/>
    <property type="project" value="InterPro"/>
</dbReference>
<keyword evidence="5" id="KW-0602">Photosynthesis</keyword>
<evidence type="ECO:0000313" key="15">
    <source>
        <dbReference type="EMBL" id="PSB18147.1"/>
    </source>
</evidence>
<evidence type="ECO:0000256" key="6">
    <source>
        <dbReference type="ARBA" id="ARBA00022617"/>
    </source>
</evidence>
<reference evidence="15 16" key="1">
    <citation type="submission" date="2018-02" db="EMBL/GenBank/DDBJ databases">
        <authorList>
            <person name="Cohen D.B."/>
            <person name="Kent A.D."/>
        </authorList>
    </citation>
    <scope>NUCLEOTIDE SEQUENCE [LARGE SCALE GENOMIC DNA]</scope>
    <source>
        <strain evidence="15 16">ULC007</strain>
    </source>
</reference>
<evidence type="ECO:0000256" key="12">
    <source>
        <dbReference type="PROSITE-ProRule" id="PRU00433"/>
    </source>
</evidence>
<name>A0A2T1DCF7_9CYAN</name>
<evidence type="ECO:0000256" key="1">
    <source>
        <dbReference type="ARBA" id="ARBA00001926"/>
    </source>
</evidence>
<evidence type="ECO:0000256" key="9">
    <source>
        <dbReference type="ARBA" id="ARBA00023004"/>
    </source>
</evidence>
<keyword evidence="16" id="KW-1185">Reference proteome</keyword>
<keyword evidence="13" id="KW-0732">Signal</keyword>
<evidence type="ECO:0000256" key="5">
    <source>
        <dbReference type="ARBA" id="ARBA00022531"/>
    </source>
</evidence>
<evidence type="ECO:0000256" key="11">
    <source>
        <dbReference type="ARBA" id="ARBA00023276"/>
    </source>
</evidence>
<evidence type="ECO:0000256" key="10">
    <source>
        <dbReference type="ARBA" id="ARBA00023136"/>
    </source>
</evidence>
<comment type="caution">
    <text evidence="15">The sequence shown here is derived from an EMBL/GenBank/DDBJ whole genome shotgun (WGS) entry which is preliminary data.</text>
</comment>
<dbReference type="GO" id="GO:0009055">
    <property type="term" value="F:electron transfer activity"/>
    <property type="evidence" value="ECO:0007669"/>
    <property type="project" value="InterPro"/>
</dbReference>
<dbReference type="Pfam" id="PF14495">
    <property type="entry name" value="Cytochrom_C550"/>
    <property type="match status" value="1"/>
</dbReference>
<dbReference type="InterPro" id="IPR029490">
    <property type="entry name" value="Cytochrom_C550"/>
</dbReference>
<reference evidence="15 16" key="2">
    <citation type="submission" date="2018-03" db="EMBL/GenBank/DDBJ databases">
        <title>The ancient ancestry and fast evolution of plastids.</title>
        <authorList>
            <person name="Moore K.R."/>
            <person name="Magnabosco C."/>
            <person name="Momper L."/>
            <person name="Gold D.A."/>
            <person name="Bosak T."/>
            <person name="Fournier G.P."/>
        </authorList>
    </citation>
    <scope>NUCLEOTIDE SEQUENCE [LARGE SCALE GENOMIC DNA]</scope>
    <source>
        <strain evidence="15 16">ULC007</strain>
    </source>
</reference>
<dbReference type="PIRSF" id="PIRSF005890">
    <property type="entry name" value="Phot_II_cyt_c550"/>
    <property type="match status" value="1"/>
</dbReference>
<dbReference type="AlphaFoldDB" id="A0A2T1DCF7"/>
<dbReference type="OrthoDB" id="486949at2"/>
<feature type="domain" description="Cytochrome c" evidence="14">
    <location>
        <begin position="61"/>
        <end position="152"/>
    </location>
</feature>
<dbReference type="InterPro" id="IPR009056">
    <property type="entry name" value="Cyt_c-like_dom"/>
</dbReference>
<keyword evidence="4" id="KW-0813">Transport</keyword>
<dbReference type="STRING" id="1920490.GCA_001895925_01125"/>
<evidence type="ECO:0000259" key="14">
    <source>
        <dbReference type="PROSITE" id="PS51007"/>
    </source>
</evidence>
<dbReference type="GO" id="GO:0015979">
    <property type="term" value="P:photosynthesis"/>
    <property type="evidence" value="ECO:0007669"/>
    <property type="project" value="UniProtKB-KW"/>
</dbReference>
<dbReference type="PROSITE" id="PS51007">
    <property type="entry name" value="CYTC"/>
    <property type="match status" value="1"/>
</dbReference>
<dbReference type="GO" id="GO:0005506">
    <property type="term" value="F:iron ion binding"/>
    <property type="evidence" value="ECO:0007669"/>
    <property type="project" value="InterPro"/>
</dbReference>
<keyword evidence="6 12" id="KW-0349">Heme</keyword>
<dbReference type="GO" id="GO:0020037">
    <property type="term" value="F:heme binding"/>
    <property type="evidence" value="ECO:0007669"/>
    <property type="project" value="InterPro"/>
</dbReference>
<sequence length="163" mass="18038">MLNRFSWIRGIYLFALVWLGIALVSPSAHAADAYIARYLQVTEPISLERDDQGKTRSFSLQELTAGKKLFEQNCLSCHVGGATLPDPLVPLSLKALQGAKPPRDTINGLVAYLRHPMTYDGSEETFSCRKVPEKWLSQAEVETLAGFVLRAAQKAPGWGTDQF</sequence>
<evidence type="ECO:0000256" key="2">
    <source>
        <dbReference type="ARBA" id="ARBA00004170"/>
    </source>
</evidence>
<feature type="chain" id="PRO_5015393489" evidence="13">
    <location>
        <begin position="31"/>
        <end position="163"/>
    </location>
</feature>
<keyword evidence="7 12" id="KW-0479">Metal-binding</keyword>
<feature type="signal peptide" evidence="13">
    <location>
        <begin position="1"/>
        <end position="30"/>
    </location>
</feature>
<evidence type="ECO:0000256" key="4">
    <source>
        <dbReference type="ARBA" id="ARBA00022448"/>
    </source>
</evidence>
<comment type="cofactor">
    <cofactor evidence="1">
        <name>heme c</name>
        <dbReference type="ChEBI" id="CHEBI:61717"/>
    </cofactor>
</comment>
<dbReference type="InterPro" id="IPR036909">
    <property type="entry name" value="Cyt_c-like_dom_sf"/>
</dbReference>
<dbReference type="InterPro" id="IPR016003">
    <property type="entry name" value="PsbV_cyt_c550-like"/>
</dbReference>
<comment type="similarity">
    <text evidence="3">Belongs to the cytochrome c family. PsbV subfamily.</text>
</comment>
<gene>
    <name evidence="15" type="ORF">C7B65_16525</name>
</gene>
<accession>A0A2T1DCF7</accession>
<evidence type="ECO:0000256" key="8">
    <source>
        <dbReference type="ARBA" id="ARBA00022982"/>
    </source>
</evidence>
<dbReference type="Proteomes" id="UP000238634">
    <property type="component" value="Unassembled WGS sequence"/>
</dbReference>
<keyword evidence="11" id="KW-0604">Photosystem II</keyword>
<evidence type="ECO:0000256" key="7">
    <source>
        <dbReference type="ARBA" id="ARBA00022723"/>
    </source>
</evidence>
<keyword evidence="9 12" id="KW-0408">Iron</keyword>
<protein>
    <submittedName>
        <fullName evidence="15">Photosystem II cytochrome PsbV2</fullName>
    </submittedName>
</protein>
<dbReference type="Gene3D" id="1.10.760.10">
    <property type="entry name" value="Cytochrome c-like domain"/>
    <property type="match status" value="1"/>
</dbReference>
<dbReference type="GO" id="GO:0009523">
    <property type="term" value="C:photosystem II"/>
    <property type="evidence" value="ECO:0007669"/>
    <property type="project" value="UniProtKB-KW"/>
</dbReference>
<keyword evidence="10" id="KW-0472">Membrane</keyword>
<dbReference type="NCBIfam" id="TIGR03046">
    <property type="entry name" value="PS_II_psbV2"/>
    <property type="match status" value="1"/>
</dbReference>
<evidence type="ECO:0000256" key="3">
    <source>
        <dbReference type="ARBA" id="ARBA00010433"/>
    </source>
</evidence>
<organism evidence="15 16">
    <name type="scientific">Phormidesmis priestleyi ULC007</name>
    <dbReference type="NCBI Taxonomy" id="1920490"/>
    <lineage>
        <taxon>Bacteria</taxon>
        <taxon>Bacillati</taxon>
        <taxon>Cyanobacteriota</taxon>
        <taxon>Cyanophyceae</taxon>
        <taxon>Leptolyngbyales</taxon>
        <taxon>Leptolyngbyaceae</taxon>
        <taxon>Phormidesmis</taxon>
    </lineage>
</organism>
<proteinExistence type="inferred from homology"/>
<evidence type="ECO:0000256" key="13">
    <source>
        <dbReference type="SAM" id="SignalP"/>
    </source>
</evidence>
<comment type="subcellular location">
    <subcellularLocation>
        <location evidence="2">Membrane</location>
        <topology evidence="2">Peripheral membrane protein</topology>
    </subcellularLocation>
</comment>